<feature type="signal peptide" evidence="2">
    <location>
        <begin position="1"/>
        <end position="20"/>
    </location>
</feature>
<dbReference type="Proteomes" id="UP001526166">
    <property type="component" value="Unassembled WGS sequence"/>
</dbReference>
<sequence>MKQLLAPLLVVAMLASPAAAQEGGESAEAGDLDEGLSLLEEGARLIFRGIMEEVGPSLDEMQQGFDEASKKLGPALSQLMALVDDAKNYEAPERLPNGDVIFRRKPGAPPPPPMMEPEADPAPEAGEEIEL</sequence>
<evidence type="ECO:0000256" key="1">
    <source>
        <dbReference type="SAM" id="MobiDB-lite"/>
    </source>
</evidence>
<proteinExistence type="predicted"/>
<evidence type="ECO:0000313" key="3">
    <source>
        <dbReference type="EMBL" id="MCV2877903.1"/>
    </source>
</evidence>
<feature type="compositionally biased region" description="Acidic residues" evidence="1">
    <location>
        <begin position="117"/>
        <end position="131"/>
    </location>
</feature>
<keyword evidence="4" id="KW-1185">Reference proteome</keyword>
<evidence type="ECO:0000256" key="2">
    <source>
        <dbReference type="SAM" id="SignalP"/>
    </source>
</evidence>
<dbReference type="EMBL" id="JAOWKW010000002">
    <property type="protein sequence ID" value="MCV2877903.1"/>
    <property type="molecule type" value="Genomic_DNA"/>
</dbReference>
<comment type="caution">
    <text evidence="3">The sequence shown here is derived from an EMBL/GenBank/DDBJ whole genome shotgun (WGS) entry which is preliminary data.</text>
</comment>
<keyword evidence="2" id="KW-0732">Signal</keyword>
<evidence type="ECO:0000313" key="4">
    <source>
        <dbReference type="Proteomes" id="UP001526166"/>
    </source>
</evidence>
<reference evidence="3 4" key="1">
    <citation type="submission" date="2022-10" db="EMBL/GenBank/DDBJ databases">
        <title>Sinirhodobacter sp. nov., isolated from ocean surface sediments.</title>
        <authorList>
            <person name="He W."/>
            <person name="Wang L."/>
            <person name="Zhang D.-F."/>
        </authorList>
    </citation>
    <scope>NUCLEOTIDE SEQUENCE [LARGE SCALE GENOMIC DNA]</scope>
    <source>
        <strain evidence="3 4">WL0115</strain>
    </source>
</reference>
<feature type="chain" id="PRO_5045644025" evidence="2">
    <location>
        <begin position="21"/>
        <end position="131"/>
    </location>
</feature>
<organism evidence="3 4">
    <name type="scientific">Sedimentimonas flavescens</name>
    <dbReference type="NCBI Taxonomy" id="2851012"/>
    <lineage>
        <taxon>Bacteria</taxon>
        <taxon>Pseudomonadati</taxon>
        <taxon>Pseudomonadota</taxon>
        <taxon>Alphaproteobacteria</taxon>
        <taxon>Rhodobacterales</taxon>
        <taxon>Rhodobacter group</taxon>
        <taxon>Sedimentimonas</taxon>
    </lineage>
</organism>
<feature type="region of interest" description="Disordered" evidence="1">
    <location>
        <begin position="93"/>
        <end position="131"/>
    </location>
</feature>
<dbReference type="RefSeq" id="WP_263847126.1">
    <property type="nucleotide sequence ID" value="NZ_JAOWKW010000002.1"/>
</dbReference>
<name>A0ABT2ZW74_9RHOB</name>
<accession>A0ABT2ZW74</accession>
<protein>
    <submittedName>
        <fullName evidence="3">AAA+ family ATPase</fullName>
    </submittedName>
</protein>
<gene>
    <name evidence="3" type="ORF">OE699_03475</name>
</gene>